<dbReference type="Gene3D" id="1.10.10.60">
    <property type="entry name" value="Homeodomain-like"/>
    <property type="match status" value="1"/>
</dbReference>
<keyword evidence="6" id="KW-1185">Reference proteome</keyword>
<reference evidence="5 6" key="1">
    <citation type="submission" date="2024-06" db="EMBL/GenBank/DDBJ databases">
        <title>Genomic Encyclopedia of Type Strains, Phase IV (KMG-IV): sequencing the most valuable type-strain genomes for metagenomic binning, comparative biology and taxonomic classification.</title>
        <authorList>
            <person name="Goeker M."/>
        </authorList>
    </citation>
    <scope>NUCLEOTIDE SEQUENCE [LARGE SCALE GENOMIC DNA]</scope>
    <source>
        <strain evidence="5 6">DSM 27865</strain>
    </source>
</reference>
<evidence type="ECO:0000256" key="2">
    <source>
        <dbReference type="ARBA" id="ARBA00023125"/>
    </source>
</evidence>
<comment type="caution">
    <text evidence="5">The sequence shown here is derived from an EMBL/GenBank/DDBJ whole genome shotgun (WGS) entry which is preliminary data.</text>
</comment>
<dbReference type="PANTHER" id="PTHR11019:SF199">
    <property type="entry name" value="HTH-TYPE TRANSCRIPTIONAL REGULATOR NIMR"/>
    <property type="match status" value="1"/>
</dbReference>
<evidence type="ECO:0000256" key="1">
    <source>
        <dbReference type="ARBA" id="ARBA00023015"/>
    </source>
</evidence>
<gene>
    <name evidence="5" type="ORF">ABID37_004758</name>
</gene>
<proteinExistence type="predicted"/>
<dbReference type="Pfam" id="PF12833">
    <property type="entry name" value="HTH_18"/>
    <property type="match status" value="1"/>
</dbReference>
<feature type="domain" description="HTH araC/xylS-type" evidence="4">
    <location>
        <begin position="173"/>
        <end position="274"/>
    </location>
</feature>
<dbReference type="InterPro" id="IPR018060">
    <property type="entry name" value="HTH_AraC"/>
</dbReference>
<dbReference type="RefSeq" id="WP_354199353.1">
    <property type="nucleotide sequence ID" value="NZ_JBEPML010000025.1"/>
</dbReference>
<dbReference type="CDD" id="cd06124">
    <property type="entry name" value="cupin_NimR-like_N"/>
    <property type="match status" value="1"/>
</dbReference>
<dbReference type="Proteomes" id="UP001549076">
    <property type="component" value="Unassembled WGS sequence"/>
</dbReference>
<dbReference type="PRINTS" id="PR00032">
    <property type="entry name" value="HTHARAC"/>
</dbReference>
<organism evidence="5 6">
    <name type="scientific">Aquamicrobium terrae</name>
    <dbReference type="NCBI Taxonomy" id="1324945"/>
    <lineage>
        <taxon>Bacteria</taxon>
        <taxon>Pseudomonadati</taxon>
        <taxon>Pseudomonadota</taxon>
        <taxon>Alphaproteobacteria</taxon>
        <taxon>Hyphomicrobiales</taxon>
        <taxon>Phyllobacteriaceae</taxon>
        <taxon>Aquamicrobium</taxon>
    </lineage>
</organism>
<keyword evidence="1" id="KW-0805">Transcription regulation</keyword>
<accession>A0ABV2N6R5</accession>
<keyword evidence="2" id="KW-0238">DNA-binding</keyword>
<name>A0ABV2N6R5_9HYPH</name>
<dbReference type="InterPro" id="IPR011051">
    <property type="entry name" value="RmlC_Cupin_sf"/>
</dbReference>
<dbReference type="PROSITE" id="PS01124">
    <property type="entry name" value="HTH_ARAC_FAMILY_2"/>
    <property type="match status" value="1"/>
</dbReference>
<evidence type="ECO:0000313" key="5">
    <source>
        <dbReference type="EMBL" id="MET3794518.1"/>
    </source>
</evidence>
<dbReference type="SMART" id="SM00342">
    <property type="entry name" value="HTH_ARAC"/>
    <property type="match status" value="1"/>
</dbReference>
<dbReference type="InterPro" id="IPR009057">
    <property type="entry name" value="Homeodomain-like_sf"/>
</dbReference>
<sequence length="279" mass="31413">MEERSETGQNTSNIGHGALMASLLAFDPDEMDRSVVSLRVKIEDVRQSVPMHRHVRGQLTLASRGSVICELDNGIWLVPSDAALWIPGGMAHATFAEPDSFVTYIYIDSAVAEMPTEPGTLQITPLVRELIQHFATIQPDYIEESAEGRLARVLLDQVSGLPFEQLFMPLPRNERLRLIVHEISRRPDNRDTITEWADKLALSEKSLRRLVLRETGMTFGRWRQQFSLMTAIDELSKGHSVDAVATQLGYKSTSAFTLMFKRTFGKAPKAYMRNRIGRG</sequence>
<dbReference type="PANTHER" id="PTHR11019">
    <property type="entry name" value="HTH-TYPE TRANSCRIPTIONAL REGULATOR NIMR"/>
    <property type="match status" value="1"/>
</dbReference>
<keyword evidence="3" id="KW-0804">Transcription</keyword>
<evidence type="ECO:0000256" key="3">
    <source>
        <dbReference type="ARBA" id="ARBA00023163"/>
    </source>
</evidence>
<protein>
    <submittedName>
        <fullName evidence="5">AraC-like DNA-binding protein/quercetin dioxygenase-like cupin family protein</fullName>
    </submittedName>
</protein>
<dbReference type="SUPFAM" id="SSF51182">
    <property type="entry name" value="RmlC-like cupins"/>
    <property type="match status" value="1"/>
</dbReference>
<dbReference type="EMBL" id="JBEPML010000025">
    <property type="protein sequence ID" value="MET3794518.1"/>
    <property type="molecule type" value="Genomic_DNA"/>
</dbReference>
<dbReference type="InterPro" id="IPR020449">
    <property type="entry name" value="Tscrpt_reg_AraC-type_HTH"/>
</dbReference>
<dbReference type="Gene3D" id="2.60.120.10">
    <property type="entry name" value="Jelly Rolls"/>
    <property type="match status" value="1"/>
</dbReference>
<evidence type="ECO:0000259" key="4">
    <source>
        <dbReference type="PROSITE" id="PS01124"/>
    </source>
</evidence>
<dbReference type="SUPFAM" id="SSF46689">
    <property type="entry name" value="Homeodomain-like"/>
    <property type="match status" value="1"/>
</dbReference>
<evidence type="ECO:0000313" key="6">
    <source>
        <dbReference type="Proteomes" id="UP001549076"/>
    </source>
</evidence>
<dbReference type="InterPro" id="IPR014710">
    <property type="entry name" value="RmlC-like_jellyroll"/>
</dbReference>